<organism evidence="2 3">
    <name type="scientific">Alkalicoccus urumqiensis</name>
    <name type="common">Bacillus urumqiensis</name>
    <dbReference type="NCBI Taxonomy" id="1548213"/>
    <lineage>
        <taxon>Bacteria</taxon>
        <taxon>Bacillati</taxon>
        <taxon>Bacillota</taxon>
        <taxon>Bacilli</taxon>
        <taxon>Bacillales</taxon>
        <taxon>Bacillaceae</taxon>
        <taxon>Alkalicoccus</taxon>
    </lineage>
</organism>
<keyword evidence="3" id="KW-1185">Reference proteome</keyword>
<name>A0A2P6MJI3_ALKUR</name>
<evidence type="ECO:0000313" key="2">
    <source>
        <dbReference type="EMBL" id="PRO66436.1"/>
    </source>
</evidence>
<evidence type="ECO:0000313" key="3">
    <source>
        <dbReference type="Proteomes" id="UP000243650"/>
    </source>
</evidence>
<reference evidence="2 3" key="1">
    <citation type="submission" date="2018-03" db="EMBL/GenBank/DDBJ databases">
        <title>Bacillus urumqiensis sp. nov., a moderately haloalkaliphilic bacterium isolated from a salt lake.</title>
        <authorList>
            <person name="Zhao B."/>
            <person name="Liao Z."/>
        </authorList>
    </citation>
    <scope>NUCLEOTIDE SEQUENCE [LARGE SCALE GENOMIC DNA]</scope>
    <source>
        <strain evidence="2 3">BZ-SZ-XJ18</strain>
    </source>
</reference>
<gene>
    <name evidence="2" type="ORF">C6I21_03600</name>
</gene>
<evidence type="ECO:0000256" key="1">
    <source>
        <dbReference type="SAM" id="MobiDB-lite"/>
    </source>
</evidence>
<dbReference type="Proteomes" id="UP000243650">
    <property type="component" value="Unassembled WGS sequence"/>
</dbReference>
<proteinExistence type="predicted"/>
<accession>A0A2P6MJI3</accession>
<protein>
    <submittedName>
        <fullName evidence="2">Uncharacterized protein</fullName>
    </submittedName>
</protein>
<comment type="caution">
    <text evidence="2">The sequence shown here is derived from an EMBL/GenBank/DDBJ whole genome shotgun (WGS) entry which is preliminary data.</text>
</comment>
<sequence length="85" mass="9751">MAVVDLFRGEVDVFREIGAFLRGGVIPFEGSGHRQLRYGRSPRSCERTALSYGRFPKRSERFSTRRKKPPATNEKQQAHQRPAAF</sequence>
<feature type="region of interest" description="Disordered" evidence="1">
    <location>
        <begin position="56"/>
        <end position="85"/>
    </location>
</feature>
<dbReference type="EMBL" id="PVNS01000003">
    <property type="protein sequence ID" value="PRO66436.1"/>
    <property type="molecule type" value="Genomic_DNA"/>
</dbReference>
<dbReference type="AlphaFoldDB" id="A0A2P6MJI3"/>